<dbReference type="Pfam" id="PF01594">
    <property type="entry name" value="AI-2E_transport"/>
    <property type="match status" value="1"/>
</dbReference>
<dbReference type="GO" id="GO:0016020">
    <property type="term" value="C:membrane"/>
    <property type="evidence" value="ECO:0007669"/>
    <property type="project" value="UniProtKB-SubCell"/>
</dbReference>
<dbReference type="KEGG" id="mes:Meso_2229"/>
<evidence type="ECO:0000256" key="3">
    <source>
        <dbReference type="ARBA" id="ARBA00022692"/>
    </source>
</evidence>
<evidence type="ECO:0008006" key="8">
    <source>
        <dbReference type="Google" id="ProtNLM"/>
    </source>
</evidence>
<evidence type="ECO:0000256" key="6">
    <source>
        <dbReference type="SAM" id="Phobius"/>
    </source>
</evidence>
<proteinExistence type="inferred from homology"/>
<feature type="transmembrane region" description="Helical" evidence="6">
    <location>
        <begin position="169"/>
        <end position="187"/>
    </location>
</feature>
<evidence type="ECO:0000256" key="2">
    <source>
        <dbReference type="ARBA" id="ARBA00009773"/>
    </source>
</evidence>
<evidence type="ECO:0000256" key="1">
    <source>
        <dbReference type="ARBA" id="ARBA00004141"/>
    </source>
</evidence>
<gene>
    <name evidence="7" type="ordered locus">Meso_2229</name>
</gene>
<dbReference type="AlphaFoldDB" id="Q11G55"/>
<feature type="transmembrane region" description="Helical" evidence="6">
    <location>
        <begin position="27"/>
        <end position="45"/>
    </location>
</feature>
<dbReference type="eggNOG" id="COG0628">
    <property type="taxonomic scope" value="Bacteria"/>
</dbReference>
<evidence type="ECO:0000256" key="4">
    <source>
        <dbReference type="ARBA" id="ARBA00022989"/>
    </source>
</evidence>
<organism evidence="7">
    <name type="scientific">Chelativorans sp. (strain BNC1)</name>
    <dbReference type="NCBI Taxonomy" id="266779"/>
    <lineage>
        <taxon>Bacteria</taxon>
        <taxon>Pseudomonadati</taxon>
        <taxon>Pseudomonadota</taxon>
        <taxon>Alphaproteobacteria</taxon>
        <taxon>Hyphomicrobiales</taxon>
        <taxon>Phyllobacteriaceae</taxon>
        <taxon>Chelativorans</taxon>
    </lineage>
</organism>
<keyword evidence="5 6" id="KW-0472">Membrane</keyword>
<feature type="transmembrane region" description="Helical" evidence="6">
    <location>
        <begin position="80"/>
        <end position="101"/>
    </location>
</feature>
<feature type="transmembrane region" description="Helical" evidence="6">
    <location>
        <begin position="250"/>
        <end position="280"/>
    </location>
</feature>
<evidence type="ECO:0000313" key="7">
    <source>
        <dbReference type="EMBL" id="ABG63620.1"/>
    </source>
</evidence>
<comment type="subcellular location">
    <subcellularLocation>
        <location evidence="1">Membrane</location>
        <topology evidence="1">Multi-pass membrane protein</topology>
    </subcellularLocation>
</comment>
<feature type="transmembrane region" description="Helical" evidence="6">
    <location>
        <begin position="321"/>
        <end position="354"/>
    </location>
</feature>
<dbReference type="STRING" id="266779.Meso_2229"/>
<dbReference type="EMBL" id="CP000390">
    <property type="protein sequence ID" value="ABG63620.1"/>
    <property type="molecule type" value="Genomic_DNA"/>
</dbReference>
<dbReference type="PANTHER" id="PTHR21716:SF4">
    <property type="entry name" value="TRANSMEMBRANE PROTEIN 245"/>
    <property type="match status" value="1"/>
</dbReference>
<evidence type="ECO:0000256" key="5">
    <source>
        <dbReference type="ARBA" id="ARBA00023136"/>
    </source>
</evidence>
<name>Q11G55_CHESB</name>
<accession>Q11G55</accession>
<feature type="transmembrane region" description="Helical" evidence="6">
    <location>
        <begin position="287"/>
        <end position="309"/>
    </location>
</feature>
<reference evidence="7" key="1">
    <citation type="submission" date="2006-06" db="EMBL/GenBank/DDBJ databases">
        <title>Complete sequence of chromosome of Chelativorans sp. BNC1.</title>
        <authorList>
            <consortium name="US DOE Joint Genome Institute"/>
            <person name="Copeland A."/>
            <person name="Lucas S."/>
            <person name="Lapidus A."/>
            <person name="Barry K."/>
            <person name="Detter J.C."/>
            <person name="Glavina del Rio T."/>
            <person name="Hammon N."/>
            <person name="Israni S."/>
            <person name="Dalin E."/>
            <person name="Tice H."/>
            <person name="Pitluck S."/>
            <person name="Chertkov O."/>
            <person name="Brettin T."/>
            <person name="Bruce D."/>
            <person name="Han C."/>
            <person name="Tapia R."/>
            <person name="Gilna P."/>
            <person name="Schmutz J."/>
            <person name="Larimer F."/>
            <person name="Land M."/>
            <person name="Hauser L."/>
            <person name="Kyrpides N."/>
            <person name="Mikhailova N."/>
            <person name="Richardson P."/>
        </authorList>
    </citation>
    <scope>NUCLEOTIDE SEQUENCE</scope>
    <source>
        <strain evidence="7">BNC1</strain>
    </source>
</reference>
<keyword evidence="3 6" id="KW-0812">Transmembrane</keyword>
<sequence>MRQQNTKAKKNGTPTAVTVIERMDSSAARMLVLVAAAVLGVYLSYRLALPFLPALVWAVVLGVLIAPVQPKLEMHLGANVAAFVSASVAALIVILLLLFIVQQLVREAADGAMNIESALRSSDWQSIINGVPIFSTLAAWLGERLDLAGMMGRIAQWLTAQSATLLRGSINQAITLLLVFYMLFYFLRDRKLAVRALGEFSPLNGDETAHIVAGFVDTVHATMFGTLIVAAVQGTLGGLMFWLLGLPAPAFWGLVMGLLAIVPVLGAFVVWVPAAIFLAVEGEWVRALVLVIWGGVIIATIDNLLYPIFVGNRLKLHTVLAFIGAVGGIILFGASGLVLGPATISITLALIAVLKGRFQGEPLSTTVGSEVPDPSAATRLPQLEIGDRDAGL</sequence>
<comment type="similarity">
    <text evidence="2">Belongs to the autoinducer-2 exporter (AI-2E) (TC 2.A.86) family.</text>
</comment>
<protein>
    <recommendedName>
        <fullName evidence="8">AI-2E family transporter</fullName>
    </recommendedName>
</protein>
<dbReference type="HOGENOM" id="CLU_041771_2_1_5"/>
<feature type="transmembrane region" description="Helical" evidence="6">
    <location>
        <begin position="51"/>
        <end position="68"/>
    </location>
</feature>
<dbReference type="InterPro" id="IPR002549">
    <property type="entry name" value="AI-2E-like"/>
</dbReference>
<feature type="transmembrane region" description="Helical" evidence="6">
    <location>
        <begin position="224"/>
        <end position="244"/>
    </location>
</feature>
<dbReference type="PANTHER" id="PTHR21716">
    <property type="entry name" value="TRANSMEMBRANE PROTEIN"/>
    <property type="match status" value="1"/>
</dbReference>
<keyword evidence="4 6" id="KW-1133">Transmembrane helix</keyword>